<feature type="region of interest" description="Disordered" evidence="1">
    <location>
        <begin position="49"/>
        <end position="71"/>
    </location>
</feature>
<reference evidence="2" key="1">
    <citation type="submission" date="2014-09" db="EMBL/GenBank/DDBJ databases">
        <authorList>
            <person name="Magalhaes I.L.F."/>
            <person name="Oliveira U."/>
            <person name="Santos F.R."/>
            <person name="Vidigal T.H.D.A."/>
            <person name="Brescovit A.D."/>
            <person name="Santos A.J."/>
        </authorList>
    </citation>
    <scope>NUCLEOTIDE SEQUENCE</scope>
    <source>
        <tissue evidence="2">Shoot tissue taken approximately 20 cm above the soil surface</tissue>
    </source>
</reference>
<reference evidence="2" key="2">
    <citation type="journal article" date="2015" name="Data Brief">
        <title>Shoot transcriptome of the giant reed, Arundo donax.</title>
        <authorList>
            <person name="Barrero R.A."/>
            <person name="Guerrero F.D."/>
            <person name="Moolhuijzen P."/>
            <person name="Goolsby J.A."/>
            <person name="Tidwell J."/>
            <person name="Bellgard S.E."/>
            <person name="Bellgard M.I."/>
        </authorList>
    </citation>
    <scope>NUCLEOTIDE SEQUENCE</scope>
    <source>
        <tissue evidence="2">Shoot tissue taken approximately 20 cm above the soil surface</tissue>
    </source>
</reference>
<name>A0A0A8XZD5_ARUDO</name>
<evidence type="ECO:0000313" key="2">
    <source>
        <dbReference type="EMBL" id="JAD19226.1"/>
    </source>
</evidence>
<dbReference type="EMBL" id="GBRH01278669">
    <property type="protein sequence ID" value="JAD19226.1"/>
    <property type="molecule type" value="Transcribed_RNA"/>
</dbReference>
<proteinExistence type="predicted"/>
<evidence type="ECO:0000256" key="1">
    <source>
        <dbReference type="SAM" id="MobiDB-lite"/>
    </source>
</evidence>
<organism evidence="2">
    <name type="scientific">Arundo donax</name>
    <name type="common">Giant reed</name>
    <name type="synonym">Donax arundinaceus</name>
    <dbReference type="NCBI Taxonomy" id="35708"/>
    <lineage>
        <taxon>Eukaryota</taxon>
        <taxon>Viridiplantae</taxon>
        <taxon>Streptophyta</taxon>
        <taxon>Embryophyta</taxon>
        <taxon>Tracheophyta</taxon>
        <taxon>Spermatophyta</taxon>
        <taxon>Magnoliopsida</taxon>
        <taxon>Liliopsida</taxon>
        <taxon>Poales</taxon>
        <taxon>Poaceae</taxon>
        <taxon>PACMAD clade</taxon>
        <taxon>Arundinoideae</taxon>
        <taxon>Arundineae</taxon>
        <taxon>Arundo</taxon>
    </lineage>
</organism>
<dbReference type="AlphaFoldDB" id="A0A0A8XZD5"/>
<sequence>MRTKVVAKMTTALRNLTDGYTVVDHWSSFCLGLNATGKVFPISFPNHRSSSGPACNEGNFASQESNYKSCN</sequence>
<accession>A0A0A8XZD5</accession>
<protein>
    <submittedName>
        <fullName evidence="2">Uncharacterized protein</fullName>
    </submittedName>
</protein>